<feature type="compositionally biased region" description="Acidic residues" evidence="1">
    <location>
        <begin position="53"/>
        <end position="64"/>
    </location>
</feature>
<dbReference type="OrthoDB" id="4191147at2759"/>
<evidence type="ECO:0000256" key="1">
    <source>
        <dbReference type="SAM" id="MobiDB-lite"/>
    </source>
</evidence>
<name>A0A1J9PQX2_9EURO</name>
<keyword evidence="3" id="KW-1185">Reference proteome</keyword>
<feature type="region of interest" description="Disordered" evidence="1">
    <location>
        <begin position="1"/>
        <end position="99"/>
    </location>
</feature>
<dbReference type="EMBL" id="LGRN01000871">
    <property type="protein sequence ID" value="OJD10251.1"/>
    <property type="molecule type" value="Genomic_DNA"/>
</dbReference>
<comment type="caution">
    <text evidence="2">The sequence shown here is derived from an EMBL/GenBank/DDBJ whole genome shotgun (WGS) entry which is preliminary data.</text>
</comment>
<feature type="compositionally biased region" description="Basic and acidic residues" evidence="1">
    <location>
        <begin position="65"/>
        <end position="81"/>
    </location>
</feature>
<evidence type="ECO:0000313" key="2">
    <source>
        <dbReference type="EMBL" id="OJD10251.1"/>
    </source>
</evidence>
<dbReference type="Proteomes" id="UP000182235">
    <property type="component" value="Unassembled WGS sequence"/>
</dbReference>
<sequence>MSGLPPTPISGRKQSLRPRLRTPRRFPSVKEEPEEAADNGSSSKNNSRTQYDLAEEENTIEDSSDSERIGRGKQPERKSPEITESIQDTPSPSTAEYASIDVKKKIQKYQREVQASMNTKPVTTFNEMNYQM</sequence>
<gene>
    <name evidence="2" type="ORF">AJ78_08666</name>
</gene>
<evidence type="ECO:0000313" key="3">
    <source>
        <dbReference type="Proteomes" id="UP000182235"/>
    </source>
</evidence>
<feature type="compositionally biased region" description="Polar residues" evidence="1">
    <location>
        <begin position="39"/>
        <end position="50"/>
    </location>
</feature>
<dbReference type="AlphaFoldDB" id="A0A1J9PQX2"/>
<proteinExistence type="predicted"/>
<dbReference type="VEuPathDB" id="FungiDB:AJ78_08666"/>
<accession>A0A1J9PQX2</accession>
<reference evidence="2 3" key="1">
    <citation type="submission" date="2015-07" db="EMBL/GenBank/DDBJ databases">
        <title>Emmonsia species relationships and genome sequence.</title>
        <authorList>
            <consortium name="The Broad Institute Genomics Platform"/>
            <person name="Cuomo C.A."/>
            <person name="Munoz J.F."/>
            <person name="Imamovic A."/>
            <person name="Priest M.E."/>
            <person name="Young S."/>
            <person name="Clay O.K."/>
            <person name="McEwen J.G."/>
        </authorList>
    </citation>
    <scope>NUCLEOTIDE SEQUENCE [LARGE SCALE GENOMIC DNA]</scope>
    <source>
        <strain evidence="2 3">UAMH 9510</strain>
    </source>
</reference>
<organism evidence="2 3">
    <name type="scientific">Emergomyces pasteurianus Ep9510</name>
    <dbReference type="NCBI Taxonomy" id="1447872"/>
    <lineage>
        <taxon>Eukaryota</taxon>
        <taxon>Fungi</taxon>
        <taxon>Dikarya</taxon>
        <taxon>Ascomycota</taxon>
        <taxon>Pezizomycotina</taxon>
        <taxon>Eurotiomycetes</taxon>
        <taxon>Eurotiomycetidae</taxon>
        <taxon>Onygenales</taxon>
        <taxon>Ajellomycetaceae</taxon>
        <taxon>Emergomyces</taxon>
    </lineage>
</organism>
<protein>
    <submittedName>
        <fullName evidence="2">Uncharacterized protein</fullName>
    </submittedName>
</protein>
<feature type="compositionally biased region" description="Polar residues" evidence="1">
    <location>
        <begin position="82"/>
        <end position="96"/>
    </location>
</feature>
<feature type="compositionally biased region" description="Basic residues" evidence="1">
    <location>
        <begin position="14"/>
        <end position="24"/>
    </location>
</feature>